<dbReference type="PROSITE" id="PS51257">
    <property type="entry name" value="PROKAR_LIPOPROTEIN"/>
    <property type="match status" value="1"/>
</dbReference>
<sequence length="145" mass="15557">MPLKRLAPLAAALVLGVSLAACSTAGGLIVNKTEGYEISDDALVQIRPGQSMELVTTVLGSPQTTSTFGGETAYYYVETKLATTAMGINSIKERRVLAIYFDKNKKVKDKALYGAKDGKSVTIESRRTPSFGEDKTFIESILSSL</sequence>
<dbReference type="RefSeq" id="WP_049704933.1">
    <property type="nucleotide sequence ID" value="NZ_BMFM01000001.1"/>
</dbReference>
<dbReference type="GO" id="GO:0043165">
    <property type="term" value="P:Gram-negative-bacterium-type cell outer membrane assembly"/>
    <property type="evidence" value="ECO:0007669"/>
    <property type="project" value="TreeGrafter"/>
</dbReference>
<dbReference type="OrthoDB" id="9808313at2"/>
<dbReference type="GO" id="GO:0051205">
    <property type="term" value="P:protein insertion into membrane"/>
    <property type="evidence" value="ECO:0007669"/>
    <property type="project" value="TreeGrafter"/>
</dbReference>
<feature type="domain" description="Outer membrane protein assembly factor BamE" evidence="1">
    <location>
        <begin position="35"/>
        <end position="110"/>
    </location>
</feature>
<gene>
    <name evidence="2" type="ORF">FNA67_09375</name>
</gene>
<dbReference type="AlphaFoldDB" id="A0A5B9DM08"/>
<dbReference type="InterPro" id="IPR007450">
    <property type="entry name" value="BamE_dom"/>
</dbReference>
<name>A0A5B9DM08_9HYPH</name>
<dbReference type="InterPro" id="IPR037873">
    <property type="entry name" value="BamE-like"/>
</dbReference>
<dbReference type="Gene3D" id="3.30.1450.10">
    <property type="match status" value="1"/>
</dbReference>
<dbReference type="GO" id="GO:0030674">
    <property type="term" value="F:protein-macromolecule adaptor activity"/>
    <property type="evidence" value="ECO:0007669"/>
    <property type="project" value="TreeGrafter"/>
</dbReference>
<dbReference type="KEGG" id="yti:FNA67_09375"/>
<evidence type="ECO:0000313" key="3">
    <source>
        <dbReference type="Proteomes" id="UP000321062"/>
    </source>
</evidence>
<proteinExistence type="predicted"/>
<dbReference type="Pfam" id="PF04355">
    <property type="entry name" value="BamE"/>
    <property type="match status" value="1"/>
</dbReference>
<dbReference type="PANTHER" id="PTHR37482">
    <property type="entry name" value="OUTER MEMBRANE PROTEIN ASSEMBLY FACTOR BAME"/>
    <property type="match status" value="1"/>
</dbReference>
<dbReference type="EMBL" id="CP041690">
    <property type="protein sequence ID" value="QEE20371.1"/>
    <property type="molecule type" value="Genomic_DNA"/>
</dbReference>
<accession>A0A5B9DM08</accession>
<keyword evidence="3" id="KW-1185">Reference proteome</keyword>
<dbReference type="Proteomes" id="UP000321062">
    <property type="component" value="Chromosome"/>
</dbReference>
<reference evidence="2 3" key="1">
    <citation type="journal article" date="2015" name="Int. J. Syst. Evol. Microbiol.">
        <title>Youhaiella tibetensis gen. nov., sp. nov., isolated from subsurface sediment.</title>
        <authorList>
            <person name="Wang Y.X."/>
            <person name="Huang F.Q."/>
            <person name="Nogi Y."/>
            <person name="Pang S.J."/>
            <person name="Wang P.K."/>
            <person name="Lv J."/>
        </authorList>
    </citation>
    <scope>NUCLEOTIDE SEQUENCE [LARGE SCALE GENOMIC DNA]</scope>
    <source>
        <strain evidence="3">fig4</strain>
    </source>
</reference>
<protein>
    <submittedName>
        <fullName evidence="2">Outer membrane protein assembly factor BamE</fullName>
    </submittedName>
</protein>
<dbReference type="GO" id="GO:1990063">
    <property type="term" value="C:Bam protein complex"/>
    <property type="evidence" value="ECO:0007669"/>
    <property type="project" value="TreeGrafter"/>
</dbReference>
<organism evidence="2 3">
    <name type="scientific">Paradevosia tibetensis</name>
    <dbReference type="NCBI Taxonomy" id="1447062"/>
    <lineage>
        <taxon>Bacteria</taxon>
        <taxon>Pseudomonadati</taxon>
        <taxon>Pseudomonadota</taxon>
        <taxon>Alphaproteobacteria</taxon>
        <taxon>Hyphomicrobiales</taxon>
        <taxon>Devosiaceae</taxon>
        <taxon>Paradevosia</taxon>
    </lineage>
</organism>
<dbReference type="PANTHER" id="PTHR37482:SF1">
    <property type="entry name" value="OUTER MEMBRANE PROTEIN ASSEMBLY FACTOR BAME"/>
    <property type="match status" value="1"/>
</dbReference>
<evidence type="ECO:0000259" key="1">
    <source>
        <dbReference type="Pfam" id="PF04355"/>
    </source>
</evidence>
<dbReference type="InterPro" id="IPR026592">
    <property type="entry name" value="BamE"/>
</dbReference>
<evidence type="ECO:0000313" key="2">
    <source>
        <dbReference type="EMBL" id="QEE20371.1"/>
    </source>
</evidence>